<evidence type="ECO:0000313" key="2">
    <source>
        <dbReference type="EMBL" id="EFQ83464.1"/>
    </source>
</evidence>
<accession>E2SAR8</accession>
<evidence type="ECO:0000256" key="1">
    <source>
        <dbReference type="SAM" id="MobiDB-lite"/>
    </source>
</evidence>
<proteinExistence type="predicted"/>
<dbReference type="STRING" id="585531.HMPREF0063_11126"/>
<name>E2SAR8_9ACTN</name>
<reference evidence="2" key="1">
    <citation type="submission" date="2010-08" db="EMBL/GenBank/DDBJ databases">
        <authorList>
            <person name="Muzny D."/>
            <person name="Qin X."/>
            <person name="Buhay C."/>
            <person name="Dugan-Rocha S."/>
            <person name="Ding Y."/>
            <person name="Chen G."/>
            <person name="Hawes A."/>
            <person name="Holder M."/>
            <person name="Jhangiani S."/>
            <person name="Johnson A."/>
            <person name="Khan Z."/>
            <person name="Li Z."/>
            <person name="Liu W."/>
            <person name="Liu X."/>
            <person name="Perez L."/>
            <person name="Shen H."/>
            <person name="Wang Q."/>
            <person name="Watt J."/>
            <person name="Xi L."/>
            <person name="Xin Y."/>
            <person name="Zhou J."/>
            <person name="Deng J."/>
            <person name="Jiang H."/>
            <person name="Liu Y."/>
            <person name="Qu J."/>
            <person name="Song X.-Z."/>
            <person name="Zhang L."/>
            <person name="Villasana D."/>
            <person name="Johnson A."/>
            <person name="Liu J."/>
            <person name="Liyanage D."/>
            <person name="Lorensuhewa L."/>
            <person name="Robinson T."/>
            <person name="Song A."/>
            <person name="Song B.-B."/>
            <person name="Dinh H."/>
            <person name="Thornton R."/>
            <person name="Coyle M."/>
            <person name="Francisco L."/>
            <person name="Jackson L."/>
            <person name="Javaid M."/>
            <person name="Korchina V."/>
            <person name="Kovar C."/>
            <person name="Mata R."/>
            <person name="Mathew T."/>
            <person name="Ngo R."/>
            <person name="Nguyen L."/>
            <person name="Nguyen N."/>
            <person name="Okwuonu G."/>
            <person name="Ongeri F."/>
            <person name="Pham C."/>
            <person name="Simmons D."/>
            <person name="Wilczek-Boney K."/>
            <person name="Hale W."/>
            <person name="Jakkamsetti A."/>
            <person name="Pham P."/>
            <person name="Ruth R."/>
            <person name="San Lucas F."/>
            <person name="Warren J."/>
            <person name="Zhang J."/>
            <person name="Zhao Z."/>
            <person name="Zhou C."/>
            <person name="Zhu D."/>
            <person name="Lee S."/>
            <person name="Bess C."/>
            <person name="Blankenburg K."/>
            <person name="Forbes L."/>
            <person name="Fu Q."/>
            <person name="Gubbala S."/>
            <person name="Hirani K."/>
            <person name="Jayaseelan J.C."/>
            <person name="Lara F."/>
            <person name="Munidasa M."/>
            <person name="Palculict T."/>
            <person name="Patil S."/>
            <person name="Pu L.-L."/>
            <person name="Saada N."/>
            <person name="Tang L."/>
            <person name="Weissenberger G."/>
            <person name="Zhu Y."/>
            <person name="Hemphill L."/>
            <person name="Shang Y."/>
            <person name="Youmans B."/>
            <person name="Ayvaz T."/>
            <person name="Ross M."/>
            <person name="Santibanez J."/>
            <person name="Aqrawi P."/>
            <person name="Gross S."/>
            <person name="Joshi V."/>
            <person name="Fowler G."/>
            <person name="Nazareth L."/>
            <person name="Reid J."/>
            <person name="Worley K."/>
            <person name="Petrosino J."/>
            <person name="Highlander S."/>
            <person name="Gibbs R."/>
        </authorList>
    </citation>
    <scope>NUCLEOTIDE SEQUENCE [LARGE SCALE GENOMIC DNA]</scope>
    <source>
        <strain evidence="2">DSM 15272</strain>
    </source>
</reference>
<protein>
    <submittedName>
        <fullName evidence="2">Uncharacterized protein</fullName>
    </submittedName>
</protein>
<dbReference type="Proteomes" id="UP000003111">
    <property type="component" value="Unassembled WGS sequence"/>
</dbReference>
<evidence type="ECO:0000313" key="3">
    <source>
        <dbReference type="Proteomes" id="UP000003111"/>
    </source>
</evidence>
<dbReference type="EMBL" id="ACLF03000004">
    <property type="protein sequence ID" value="EFQ83464.1"/>
    <property type="molecule type" value="Genomic_DNA"/>
</dbReference>
<dbReference type="HOGENOM" id="CLU_054942_0_0_11"/>
<dbReference type="OrthoDB" id="5447244at2"/>
<gene>
    <name evidence="2" type="ORF">HMPREF0063_11126</name>
</gene>
<comment type="caution">
    <text evidence="2">The sequence shown here is derived from an EMBL/GenBank/DDBJ whole genome shotgun (WGS) entry which is preliminary data.</text>
</comment>
<dbReference type="eggNOG" id="ENOG502Z9Z0">
    <property type="taxonomic scope" value="Bacteria"/>
</dbReference>
<organism evidence="2 3">
    <name type="scientific">Aeromicrobium marinum DSM 15272</name>
    <dbReference type="NCBI Taxonomy" id="585531"/>
    <lineage>
        <taxon>Bacteria</taxon>
        <taxon>Bacillati</taxon>
        <taxon>Actinomycetota</taxon>
        <taxon>Actinomycetes</taxon>
        <taxon>Propionibacteriales</taxon>
        <taxon>Nocardioidaceae</taxon>
        <taxon>Aeromicrobium</taxon>
    </lineage>
</organism>
<sequence>MTRLFERGELRLFLQGLLEDAAGRIDKLPEHEVLSRSTGDLLDQFSRLATVEAPTITEGPVDGGVSETSSKVRDQWGRDRTYTVRGFTISATFDFTGDARLFYYRPNTHLMKRFEASLGAGSITVRSGQTASDIGPEKAKAAIDGAIGPIRTELEHVRADVDAHNSQVAERLRPVIDRRKKLLQERRNLAGALGFSIAKRPDAPRPVPLSRKQVGAARTNRSMPPYADEPALTAEQYEDVIRVVQSTLLAMERTPSVASGKGEEELRDQILVQLNGTFEGGATGETFVQSGKTDILVQDGERHVFVGECKWWTGAKECGKAIDQLLGYLPWRDEKAALILFIDRKNASAVLEKAEQSVREHPAFKRVGTASTEPAARRNYILGHPDDPDREIRLAVLFAVLPEGA</sequence>
<dbReference type="RefSeq" id="WP_007078148.1">
    <property type="nucleotide sequence ID" value="NZ_CM001024.1"/>
</dbReference>
<feature type="region of interest" description="Disordered" evidence="1">
    <location>
        <begin position="204"/>
        <end position="227"/>
    </location>
</feature>
<keyword evidence="3" id="KW-1185">Reference proteome</keyword>
<dbReference type="AlphaFoldDB" id="E2SAR8"/>